<accession>A0ABV0NDX8</accession>
<comment type="caution">
    <text evidence="2">The sequence shown here is derived from an EMBL/GenBank/DDBJ whole genome shotgun (WGS) entry which is preliminary data.</text>
</comment>
<protein>
    <recommendedName>
        <fullName evidence="1">Bardet-Biedl syndrome 1 N-terminal domain-containing protein</fullName>
    </recommendedName>
</protein>
<dbReference type="PANTHER" id="PTHR20870:SF0">
    <property type="entry name" value="BARDET-BIEDL SYNDROME 1 PROTEIN"/>
    <property type="match status" value="1"/>
</dbReference>
<dbReference type="InterPro" id="IPR028784">
    <property type="entry name" value="BBS1"/>
</dbReference>
<feature type="domain" description="Bardet-Biedl syndrome 1 N-terminal" evidence="1">
    <location>
        <begin position="13"/>
        <end position="191"/>
    </location>
</feature>
<reference evidence="2 3" key="1">
    <citation type="submission" date="2021-06" db="EMBL/GenBank/DDBJ databases">
        <authorList>
            <person name="Palmer J.M."/>
        </authorList>
    </citation>
    <scope>NUCLEOTIDE SEQUENCE [LARGE SCALE GENOMIC DNA]</scope>
    <source>
        <strain evidence="2 3">GA_2019</strain>
        <tissue evidence="2">Muscle</tissue>
    </source>
</reference>
<evidence type="ECO:0000313" key="3">
    <source>
        <dbReference type="Proteomes" id="UP001476798"/>
    </source>
</evidence>
<organism evidence="2 3">
    <name type="scientific">Goodea atripinnis</name>
    <dbReference type="NCBI Taxonomy" id="208336"/>
    <lineage>
        <taxon>Eukaryota</taxon>
        <taxon>Metazoa</taxon>
        <taxon>Chordata</taxon>
        <taxon>Craniata</taxon>
        <taxon>Vertebrata</taxon>
        <taxon>Euteleostomi</taxon>
        <taxon>Actinopterygii</taxon>
        <taxon>Neopterygii</taxon>
        <taxon>Teleostei</taxon>
        <taxon>Neoteleostei</taxon>
        <taxon>Acanthomorphata</taxon>
        <taxon>Ovalentaria</taxon>
        <taxon>Atherinomorphae</taxon>
        <taxon>Cyprinodontiformes</taxon>
        <taxon>Goodeidae</taxon>
        <taxon>Goodea</taxon>
    </lineage>
</organism>
<dbReference type="EMBL" id="JAHRIO010032454">
    <property type="protein sequence ID" value="MEQ2169256.1"/>
    <property type="molecule type" value="Genomic_DNA"/>
</dbReference>
<sequence length="291" mass="32444">MSSVESSGDGGKWLDAHYDPVAGLYTFSSCVDLADLSGDRESRLVVGDLGTGSSGMKLKVYRGTALISENTLLDLPAGLVAFFMDLHEPRIPAVAVASGPCIYVYKNLRPYFKFTLPSLDVNPLEQVVDVWQQVREGQIDPVMLKEMLESIRKKADIPLSIRSLRFLSLEADEADEFVQLHKQQPIRRQVILANYFYHHAGRICKCCCSPHQFDQYVLPLDWRWTPALVEQSCSLILFLQTVITCIGTLKKSTADEDGISCLVIGTESSDVFVLDPEAFTILCKVNYSQLV</sequence>
<proteinExistence type="predicted"/>
<evidence type="ECO:0000313" key="2">
    <source>
        <dbReference type="EMBL" id="MEQ2169256.1"/>
    </source>
</evidence>
<name>A0ABV0NDX8_9TELE</name>
<dbReference type="Pfam" id="PF14779">
    <property type="entry name" value="BBS1"/>
    <property type="match status" value="2"/>
</dbReference>
<keyword evidence="3" id="KW-1185">Reference proteome</keyword>
<dbReference type="PANTHER" id="PTHR20870">
    <property type="entry name" value="BARDET-BIEDL SYNDROME 1 PROTEIN"/>
    <property type="match status" value="1"/>
</dbReference>
<feature type="domain" description="Bardet-Biedl syndrome 1 N-terminal" evidence="1">
    <location>
        <begin position="227"/>
        <end position="286"/>
    </location>
</feature>
<dbReference type="Proteomes" id="UP001476798">
    <property type="component" value="Unassembled WGS sequence"/>
</dbReference>
<gene>
    <name evidence="2" type="ORF">GOODEAATRI_023220</name>
</gene>
<evidence type="ECO:0000259" key="1">
    <source>
        <dbReference type="Pfam" id="PF14779"/>
    </source>
</evidence>
<dbReference type="InterPro" id="IPR032728">
    <property type="entry name" value="BBS1_N"/>
</dbReference>